<organism evidence="6 7">
    <name type="scientific">Mortierella alpina</name>
    <name type="common">Oleaginous fungus</name>
    <name type="synonym">Mortierella renispora</name>
    <dbReference type="NCBI Taxonomy" id="64518"/>
    <lineage>
        <taxon>Eukaryota</taxon>
        <taxon>Fungi</taxon>
        <taxon>Fungi incertae sedis</taxon>
        <taxon>Mucoromycota</taxon>
        <taxon>Mortierellomycotina</taxon>
        <taxon>Mortierellomycetes</taxon>
        <taxon>Mortierellales</taxon>
        <taxon>Mortierellaceae</taxon>
        <taxon>Mortierella</taxon>
    </lineage>
</organism>
<evidence type="ECO:0000313" key="7">
    <source>
        <dbReference type="Proteomes" id="UP000717515"/>
    </source>
</evidence>
<dbReference type="Gene3D" id="3.20.20.70">
    <property type="entry name" value="Aldolase class I"/>
    <property type="match status" value="1"/>
</dbReference>
<protein>
    <recommendedName>
        <fullName evidence="2">alpha-galactosidase</fullName>
        <ecNumber evidence="2">3.2.1.22</ecNumber>
    </recommendedName>
</protein>
<reference evidence="6" key="1">
    <citation type="submission" date="2021-07" db="EMBL/GenBank/DDBJ databases">
        <title>Draft genome of Mortierella alpina, strain LL118, isolated from an aspen leaf litter sample.</title>
        <authorList>
            <person name="Yang S."/>
            <person name="Vinatzer B.A."/>
        </authorList>
    </citation>
    <scope>NUCLEOTIDE SEQUENCE</scope>
    <source>
        <strain evidence="6">LL118</strain>
    </source>
</reference>
<comment type="caution">
    <text evidence="6">The sequence shown here is derived from an EMBL/GenBank/DDBJ whole genome shotgun (WGS) entry which is preliminary data.</text>
</comment>
<comment type="catalytic activity">
    <reaction evidence="1">
        <text>Hydrolysis of terminal, non-reducing alpha-D-galactose residues in alpha-D-galactosides, including galactose oligosaccharides, galactomannans and galactolipids.</text>
        <dbReference type="EC" id="3.2.1.22"/>
    </reaction>
</comment>
<feature type="region of interest" description="Disordered" evidence="5">
    <location>
        <begin position="64"/>
        <end position="87"/>
    </location>
</feature>
<evidence type="ECO:0000256" key="1">
    <source>
        <dbReference type="ARBA" id="ARBA00001255"/>
    </source>
</evidence>
<evidence type="ECO:0000313" key="6">
    <source>
        <dbReference type="EMBL" id="KAG9320202.1"/>
    </source>
</evidence>
<dbReference type="CDD" id="cd14791">
    <property type="entry name" value="GH36"/>
    <property type="match status" value="1"/>
</dbReference>
<gene>
    <name evidence="6" type="ORF">KVV02_005702</name>
</gene>
<dbReference type="InterPro" id="IPR013785">
    <property type="entry name" value="Aldolase_TIM"/>
</dbReference>
<evidence type="ECO:0000256" key="4">
    <source>
        <dbReference type="ARBA" id="ARBA00023295"/>
    </source>
</evidence>
<dbReference type="SUPFAM" id="SSF51445">
    <property type="entry name" value="(Trans)glycosidases"/>
    <property type="match status" value="1"/>
</dbReference>
<keyword evidence="4" id="KW-0326">Glycosidase</keyword>
<sequence>MLTNGYQSWSSTFASADESSVYENPNWLYHEITQLGLASDKHIFNYPGEKGQVHSNLVTVVRDKCPDPNRNMTSSQGGGMEDEQARRPKPEELVLCGSLSEDSGYTYFLMDIPQGQLAILQDCAGKRLRTKSDKLVLRTFFAWDDKDTAIWSSYADQWTLLYGDRRHIQSSLHQQLSGWTSWYCHYENINEHIILDNLRHLNGSGKDIHPDQEHINRPWPAKVFQIDDGYTVVGDWLDWNRDKFPRGMAFIAAAIQEKGLIPGLWLAPFLVSKNSRIVQEHPDWLVRKCYDDNEDDNDDGNPQRRGTKAKLSRLGCCNFGFQDSSEFMLAHPAFTVGAYALDLENPHVQAHLANVFRIVVQEWGFKMLKLDFLFAAAQQPRNNKTRAQLMWEAMQMVRTWAGPDTILLGCGVPLGASFMVVDYCRIGCDVGAGWDTMQRFFHDREYISCFNSLTSTLARWALSGRFFGNDPDVFFIRDWNMGLTLTERRTLMLLNHLLGHLVFCSDPLDLDRMSGEQREMLGLFTPWSSTPDVPVPPFMIERVLQPLPKVKELYMIQVQTNATKDDDQSQRKGDTYIVLTNLSGRKQSTNLRVMDTIIANQNDAADLEETGGTLGHAASPSVYFHAATGHFGSAAAVYTVGPRETCVFLRVLDAADRLCGIRTNIVPIKPLDRKDHHAPAAWDPAVTGQSFDSHKQFAVHLIATMGGSILPTMEIMSFHYEIRKRQFTVKFRPCIFRKKVTVWLAWKTTEQEAVQADMPLSLNGHALQCRTGLLAGYDVSLASCCLDV</sequence>
<dbReference type="InterPro" id="IPR017853">
    <property type="entry name" value="GH"/>
</dbReference>
<dbReference type="PANTHER" id="PTHR43053">
    <property type="entry name" value="GLYCOSIDASE FAMILY 31"/>
    <property type="match status" value="1"/>
</dbReference>
<evidence type="ECO:0000256" key="5">
    <source>
        <dbReference type="SAM" id="MobiDB-lite"/>
    </source>
</evidence>
<dbReference type="PANTHER" id="PTHR43053:SF3">
    <property type="entry name" value="ALPHA-GALACTOSIDASE C-RELATED"/>
    <property type="match status" value="1"/>
</dbReference>
<dbReference type="Pfam" id="PF02065">
    <property type="entry name" value="Melibiase"/>
    <property type="match status" value="1"/>
</dbReference>
<evidence type="ECO:0000256" key="2">
    <source>
        <dbReference type="ARBA" id="ARBA00012755"/>
    </source>
</evidence>
<dbReference type="GO" id="GO:0016052">
    <property type="term" value="P:carbohydrate catabolic process"/>
    <property type="evidence" value="ECO:0007669"/>
    <property type="project" value="InterPro"/>
</dbReference>
<dbReference type="GO" id="GO:0004557">
    <property type="term" value="F:alpha-galactosidase activity"/>
    <property type="evidence" value="ECO:0007669"/>
    <property type="project" value="UniProtKB-EC"/>
</dbReference>
<dbReference type="AlphaFoldDB" id="A0A9P8A0S9"/>
<evidence type="ECO:0000256" key="3">
    <source>
        <dbReference type="ARBA" id="ARBA00022801"/>
    </source>
</evidence>
<name>A0A9P8A0S9_MORAP</name>
<dbReference type="InterPro" id="IPR050985">
    <property type="entry name" value="Alpha-glycosidase_related"/>
</dbReference>
<keyword evidence="3" id="KW-0378">Hydrolase</keyword>
<proteinExistence type="predicted"/>
<dbReference type="InterPro" id="IPR002252">
    <property type="entry name" value="Glyco_hydro_36"/>
</dbReference>
<dbReference type="Proteomes" id="UP000717515">
    <property type="component" value="Unassembled WGS sequence"/>
</dbReference>
<dbReference type="EC" id="3.2.1.22" evidence="2"/>
<accession>A0A9P8A0S9</accession>
<dbReference type="EMBL" id="JAIFTL010000316">
    <property type="protein sequence ID" value="KAG9320202.1"/>
    <property type="molecule type" value="Genomic_DNA"/>
</dbReference>